<dbReference type="Gene3D" id="1.20.1250.20">
    <property type="entry name" value="MFS general substrate transporter like domains"/>
    <property type="match status" value="1"/>
</dbReference>
<dbReference type="HAMAP" id="MF_00317">
    <property type="entry name" value="DNApol_clamp_arch"/>
    <property type="match status" value="1"/>
</dbReference>
<evidence type="ECO:0000313" key="18">
    <source>
        <dbReference type="Proteomes" id="UP000672032"/>
    </source>
</evidence>
<comment type="similarity">
    <text evidence="4">Belongs to the major facilitator superfamily. Sugar transporter (TC 2.A.1.1) family.</text>
</comment>
<dbReference type="GO" id="GO:0003677">
    <property type="term" value="F:DNA binding"/>
    <property type="evidence" value="ECO:0007669"/>
    <property type="project" value="UniProtKB-KW"/>
</dbReference>
<evidence type="ECO:0000256" key="14">
    <source>
        <dbReference type="SAM" id="MobiDB-lite"/>
    </source>
</evidence>
<feature type="region of interest" description="Disordered" evidence="14">
    <location>
        <begin position="1"/>
        <end position="27"/>
    </location>
</feature>
<evidence type="ECO:0000256" key="3">
    <source>
        <dbReference type="ARBA" id="ARBA00010462"/>
    </source>
</evidence>
<evidence type="ECO:0000256" key="11">
    <source>
        <dbReference type="ARBA" id="ARBA00023136"/>
    </source>
</evidence>
<dbReference type="InterPro" id="IPR000730">
    <property type="entry name" value="Pr_cel_nuc_antig"/>
</dbReference>
<dbReference type="InterPro" id="IPR005828">
    <property type="entry name" value="MFS_sugar_transport-like"/>
</dbReference>
<dbReference type="PANTHER" id="PTHR48022:SF14">
    <property type="entry name" value="MAJOR FACILITATOR SUPERFAMILY (MFS) PROFILE DOMAIN-CONTAINING PROTEIN-RELATED"/>
    <property type="match status" value="1"/>
</dbReference>
<dbReference type="GO" id="GO:0006273">
    <property type="term" value="P:lagging strand elongation"/>
    <property type="evidence" value="ECO:0007669"/>
    <property type="project" value="UniProtKB-ARBA"/>
</dbReference>
<dbReference type="GO" id="GO:0016020">
    <property type="term" value="C:membrane"/>
    <property type="evidence" value="ECO:0007669"/>
    <property type="project" value="UniProtKB-SubCell"/>
</dbReference>
<organism evidence="17 18">
    <name type="scientific">Monilinia vaccinii-corymbosi</name>
    <dbReference type="NCBI Taxonomy" id="61207"/>
    <lineage>
        <taxon>Eukaryota</taxon>
        <taxon>Fungi</taxon>
        <taxon>Dikarya</taxon>
        <taxon>Ascomycota</taxon>
        <taxon>Pezizomycotina</taxon>
        <taxon>Leotiomycetes</taxon>
        <taxon>Helotiales</taxon>
        <taxon>Sclerotiniaceae</taxon>
        <taxon>Monilinia</taxon>
    </lineage>
</organism>
<dbReference type="GO" id="GO:0005351">
    <property type="term" value="F:carbohydrate:proton symporter activity"/>
    <property type="evidence" value="ECO:0007669"/>
    <property type="project" value="TreeGrafter"/>
</dbReference>
<feature type="transmembrane region" description="Helical" evidence="15">
    <location>
        <begin position="342"/>
        <end position="362"/>
    </location>
</feature>
<accession>A0A8A3NT16</accession>
<dbReference type="PANTHER" id="PTHR48022">
    <property type="entry name" value="PLASTIDIC GLUCOSE TRANSPORTER 4"/>
    <property type="match status" value="1"/>
</dbReference>
<dbReference type="Gene3D" id="3.70.10.10">
    <property type="match status" value="1"/>
</dbReference>
<keyword evidence="9 15" id="KW-1133">Transmembrane helix</keyword>
<keyword evidence="8" id="KW-0235">DNA replication</keyword>
<evidence type="ECO:0000256" key="9">
    <source>
        <dbReference type="ARBA" id="ARBA00022989"/>
    </source>
</evidence>
<dbReference type="NCBIfam" id="TIGR00590">
    <property type="entry name" value="pcna"/>
    <property type="match status" value="1"/>
</dbReference>
<dbReference type="CDD" id="cd00577">
    <property type="entry name" value="PCNA"/>
    <property type="match status" value="1"/>
</dbReference>
<feature type="transmembrane region" description="Helical" evidence="15">
    <location>
        <begin position="408"/>
        <end position="430"/>
    </location>
</feature>
<dbReference type="GO" id="GO:0070987">
    <property type="term" value="P:error-free translesion synthesis"/>
    <property type="evidence" value="ECO:0007669"/>
    <property type="project" value="UniProtKB-ARBA"/>
</dbReference>
<dbReference type="PROSITE" id="PS00217">
    <property type="entry name" value="SUGAR_TRANSPORT_2"/>
    <property type="match status" value="1"/>
</dbReference>
<keyword evidence="18" id="KW-1185">Reference proteome</keyword>
<feature type="transmembrane region" description="Helical" evidence="15">
    <location>
        <begin position="61"/>
        <end position="83"/>
    </location>
</feature>
<evidence type="ECO:0000256" key="4">
    <source>
        <dbReference type="ARBA" id="ARBA00010992"/>
    </source>
</evidence>
<reference evidence="17" key="1">
    <citation type="submission" date="2020-10" db="EMBL/GenBank/DDBJ databases">
        <title>Genome Sequence of Monilinia vaccinii-corymbosi Sheds Light on Mummy Berry Disease Infection of Blueberry and Mating Type.</title>
        <authorList>
            <person name="Yow A.G."/>
            <person name="Zhang Y."/>
            <person name="Bansal K."/>
            <person name="Eacker S.M."/>
            <person name="Sullivan S."/>
            <person name="Liachko I."/>
            <person name="Cubeta M.A."/>
            <person name="Rollins J.A."/>
            <person name="Ashrafi H."/>
        </authorList>
    </citation>
    <scope>NUCLEOTIDE SEQUENCE</scope>
    <source>
        <strain evidence="17">RL-1</strain>
    </source>
</reference>
<feature type="transmembrane region" description="Helical" evidence="15">
    <location>
        <begin position="142"/>
        <end position="161"/>
    </location>
</feature>
<dbReference type="EMBL" id="CP063405">
    <property type="protein sequence ID" value="QSZ28845.1"/>
    <property type="molecule type" value="Genomic_DNA"/>
</dbReference>
<dbReference type="InterPro" id="IPR046938">
    <property type="entry name" value="DNA_clamp_sf"/>
</dbReference>
<evidence type="ECO:0000256" key="1">
    <source>
        <dbReference type="ARBA" id="ARBA00004123"/>
    </source>
</evidence>
<gene>
    <name evidence="17" type="ORF">DSL72_003350</name>
</gene>
<dbReference type="InterPro" id="IPR022659">
    <property type="entry name" value="Pr_cel_nuc_antig_CS"/>
</dbReference>
<keyword evidence="6" id="KW-0813">Transport</keyword>
<feature type="domain" description="Major facilitator superfamily (MFS) profile" evidence="16">
    <location>
        <begin position="70"/>
        <end position="530"/>
    </location>
</feature>
<dbReference type="PROSITE" id="PS00216">
    <property type="entry name" value="SUGAR_TRANSPORT_1"/>
    <property type="match status" value="1"/>
</dbReference>
<dbReference type="NCBIfam" id="TIGR00879">
    <property type="entry name" value="SP"/>
    <property type="match status" value="1"/>
</dbReference>
<dbReference type="InterPro" id="IPR036259">
    <property type="entry name" value="MFS_trans_sf"/>
</dbReference>
<evidence type="ECO:0000256" key="8">
    <source>
        <dbReference type="ARBA" id="ARBA00022705"/>
    </source>
</evidence>
<feature type="transmembrane region" description="Helical" evidence="15">
    <location>
        <begin position="505"/>
        <end position="526"/>
    </location>
</feature>
<dbReference type="InterPro" id="IPR022649">
    <property type="entry name" value="Pr_cel_nuc_antig_C"/>
</dbReference>
<proteinExistence type="inferred from homology"/>
<dbReference type="FunFam" id="3.10.150.10:FF:000008">
    <property type="entry name" value="Proliferating cell nuclear antigen"/>
    <property type="match status" value="1"/>
</dbReference>
<evidence type="ECO:0000256" key="13">
    <source>
        <dbReference type="ARBA" id="ARBA00054163"/>
    </source>
</evidence>
<dbReference type="InterPro" id="IPR020846">
    <property type="entry name" value="MFS_dom"/>
</dbReference>
<dbReference type="InterPro" id="IPR003663">
    <property type="entry name" value="Sugar/inositol_transpt"/>
</dbReference>
<evidence type="ECO:0000256" key="6">
    <source>
        <dbReference type="ARBA" id="ARBA00022448"/>
    </source>
</evidence>
<evidence type="ECO:0000256" key="7">
    <source>
        <dbReference type="ARBA" id="ARBA00022692"/>
    </source>
</evidence>
<comment type="subcellular location">
    <subcellularLocation>
        <location evidence="2">Membrane</location>
        <topology evidence="2">Multi-pass membrane protein</topology>
    </subcellularLocation>
    <subcellularLocation>
        <location evidence="1">Nucleus</location>
    </subcellularLocation>
</comment>
<dbReference type="PRINTS" id="PR00339">
    <property type="entry name" value="PCNACYCLIN"/>
</dbReference>
<feature type="transmembrane region" description="Helical" evidence="15">
    <location>
        <begin position="478"/>
        <end position="499"/>
    </location>
</feature>
<keyword evidence="7 15" id="KW-0812">Transmembrane</keyword>
<dbReference type="SUPFAM" id="SSF103473">
    <property type="entry name" value="MFS general substrate transporter"/>
    <property type="match status" value="1"/>
</dbReference>
<evidence type="ECO:0000313" key="17">
    <source>
        <dbReference type="EMBL" id="QSZ28845.1"/>
    </source>
</evidence>
<dbReference type="FunFam" id="3.70.10.10:FF:000001">
    <property type="entry name" value="Proliferating cell nuclear antigen"/>
    <property type="match status" value="1"/>
</dbReference>
<dbReference type="SUPFAM" id="SSF55979">
    <property type="entry name" value="DNA clamp"/>
    <property type="match status" value="2"/>
</dbReference>
<evidence type="ECO:0000256" key="2">
    <source>
        <dbReference type="ARBA" id="ARBA00004141"/>
    </source>
</evidence>
<dbReference type="GO" id="GO:0043626">
    <property type="term" value="C:PCNA complex"/>
    <property type="evidence" value="ECO:0007669"/>
    <property type="project" value="UniProtKB-ARBA"/>
</dbReference>
<evidence type="ECO:0000256" key="15">
    <source>
        <dbReference type="SAM" id="Phobius"/>
    </source>
</evidence>
<evidence type="ECO:0000256" key="12">
    <source>
        <dbReference type="ARBA" id="ARBA00023242"/>
    </source>
</evidence>
<dbReference type="InterPro" id="IPR050360">
    <property type="entry name" value="MFS_Sugar_Transporters"/>
</dbReference>
<dbReference type="AlphaFoldDB" id="A0A8A3NT16"/>
<name>A0A8A3NT16_9HELO</name>
<protein>
    <recommendedName>
        <fullName evidence="5">Proliferating cell nuclear antigen</fullName>
    </recommendedName>
</protein>
<dbReference type="PROSITE" id="PS00293">
    <property type="entry name" value="PCNA_2"/>
    <property type="match status" value="1"/>
</dbReference>
<evidence type="ECO:0000256" key="5">
    <source>
        <dbReference type="ARBA" id="ARBA00020229"/>
    </source>
</evidence>
<comment type="function">
    <text evidence="13">This protein is an auxiliary protein of DNA polymerase delta and is involved in the control of eukaryotic DNA replication by increasing the polymerase's processibility during elongation of the leading strand. Involved in DNA repair.</text>
</comment>
<dbReference type="FunFam" id="3.10.150.10:FF:000006">
    <property type="entry name" value="Proliferating cell nuclear antigen"/>
    <property type="match status" value="1"/>
</dbReference>
<dbReference type="OrthoDB" id="8120565at2759"/>
<dbReference type="PROSITE" id="PS01251">
    <property type="entry name" value="PCNA_1"/>
    <property type="match status" value="1"/>
</dbReference>
<feature type="transmembrane region" description="Helical" evidence="15">
    <location>
        <begin position="167"/>
        <end position="189"/>
    </location>
</feature>
<feature type="transmembrane region" description="Helical" evidence="15">
    <location>
        <begin position="236"/>
        <end position="255"/>
    </location>
</feature>
<feature type="transmembrane region" description="Helical" evidence="15">
    <location>
        <begin position="111"/>
        <end position="130"/>
    </location>
</feature>
<feature type="transmembrane region" description="Helical" evidence="15">
    <location>
        <begin position="201"/>
        <end position="221"/>
    </location>
</feature>
<dbReference type="InterPro" id="IPR005829">
    <property type="entry name" value="Sugar_transporter_CS"/>
</dbReference>
<feature type="transmembrane region" description="Helical" evidence="15">
    <location>
        <begin position="377"/>
        <end position="396"/>
    </location>
</feature>
<sequence length="791" mass="87010">MASNAEPAADETTKVSRVPNDLNDRAGVGDSVDRPVIAVNVLEADLEDALQPYVIGGFRGIIASPYVAGAAILSTIGGLLFGYDQGVVSVVLVMESFLADFPRVGPHSNGFWKGILTAMIELGALFGALNQGWIADKYSRKYSIMIAVGVFLVGSILQTAATSFNMLIVARLIGGMGIGMLSMVTPMYISEIAPPEIRGTLLVMEELSIVVGIVIAFWITFGTRYLGGEWGWRLPFFIQIVPALFLGAGVYFLPFSPRWLSSQGRDGDALKALTKLRQLPESDPRIQQEARQMRNEVLHIREIHLQSHENLMNSTSASSKIKLELALWRDCFSPESIKRTHIGVVIMFFQQFVGINALIYYSPTLFARMGLGSESQLIMSGVLNICQLLGVASSLFTMDRFGRRPLLLLGSFFMAISHIMIAVMVCLFSYDWESHQAAAWVSVAFLLFYMLAFGASWGPVPWAMPSEIFRMDLRAKGVALSTCSNWLNNFLIGLITPPLVVYTNWGAYVFFAVFCVLSGIWTWLYVPETKGPVLEARLEQADLLKKVVDAIKDLVQDCNFDCNDSGIALQAMDNSHVALVSMMLKAEAFSPYRCDRNIALGVNLTSLTKVLRAAQNEDILTIKAEDAPDVLNVVFESSESDRLSEYDLKLMDIDQEHLGIPDTEYAAVITMPSSDFKRICVDLMALSESVSIEATKDGVKFACNGDIGNGAVTLRSHSNVDKPELNVDIELTEPVSLTFSLKYLVNFCKAAGLSKSVKLCLSNEVPLLVEYQLAGSSYLRFYLAPKIGDDE</sequence>
<dbReference type="GO" id="GO:0030337">
    <property type="term" value="F:DNA polymerase processivity factor activity"/>
    <property type="evidence" value="ECO:0007669"/>
    <property type="project" value="InterPro"/>
</dbReference>
<feature type="transmembrane region" description="Helical" evidence="15">
    <location>
        <begin position="436"/>
        <end position="457"/>
    </location>
</feature>
<evidence type="ECO:0000259" key="16">
    <source>
        <dbReference type="PROSITE" id="PS50850"/>
    </source>
</evidence>
<keyword evidence="12" id="KW-0539">Nucleus</keyword>
<comment type="similarity">
    <text evidence="3">Belongs to the PCNA family.</text>
</comment>
<dbReference type="FunFam" id="1.20.1250.20:FF:000026">
    <property type="entry name" value="MFS quinate transporter QutD"/>
    <property type="match status" value="1"/>
</dbReference>
<keyword evidence="11 15" id="KW-0472">Membrane</keyword>
<dbReference type="GO" id="GO:0006275">
    <property type="term" value="P:regulation of DNA replication"/>
    <property type="evidence" value="ECO:0007669"/>
    <property type="project" value="InterPro"/>
</dbReference>
<dbReference type="Proteomes" id="UP000672032">
    <property type="component" value="Chromosome 1"/>
</dbReference>
<dbReference type="Pfam" id="PF02747">
    <property type="entry name" value="PCNA_C"/>
    <property type="match status" value="1"/>
</dbReference>
<evidence type="ECO:0000256" key="10">
    <source>
        <dbReference type="ARBA" id="ARBA00023125"/>
    </source>
</evidence>
<dbReference type="Pfam" id="PF00083">
    <property type="entry name" value="Sugar_tr"/>
    <property type="match status" value="1"/>
</dbReference>
<dbReference type="PROSITE" id="PS50850">
    <property type="entry name" value="MFS"/>
    <property type="match status" value="1"/>
</dbReference>
<keyword evidence="10" id="KW-0238">DNA-binding</keyword>